<comment type="caution">
    <text evidence="4">Lacks conserved residue(s) required for the propagation of feature annotation.</text>
</comment>
<comment type="cofactor">
    <cofactor evidence="3">
        <name>a divalent metal cation</name>
        <dbReference type="ChEBI" id="CHEBI:60240"/>
    </cofactor>
    <text evidence="3">Binds 2 divalent metal cations per subunit.</text>
</comment>
<name>A0A285TKP8_9HYPH</name>
<proteinExistence type="inferred from homology"/>
<dbReference type="SUPFAM" id="SSF51556">
    <property type="entry name" value="Metallo-dependent hydrolases"/>
    <property type="match status" value="1"/>
</dbReference>
<sequence length="342" mass="37199">MARAGTVQTVCGPVAPEALGYTLMHEHLLCDLTLPARRNAGLPEVEITLENVFDVTYRPNDYHGNHRLQDLAVATSETRRFAQAGGGAIVEMTTGGLCPDPEGLAAISAETGVHVVLGAGFYTEGYQDEATLALPQEALADIVTAQVEEGAWGTDIRCGIIGEIGCSWPLTPFERRSLAAGAIAQQRTGAAITVHPGRHPDAPHEILDVLQAAGADLSRVIIDHMDRTYDSVEQVVALARRGCVVEYDFFGIEQSQYWMAVADLPTDYMRIHAVRRLFEEGLGGNVVLSHDICTRSRLQCHGGHGYAHMLRNVIPLMRDRGFVQSEIDLLLKETPARLLTLV</sequence>
<dbReference type="Gene3D" id="3.20.20.140">
    <property type="entry name" value="Metal-dependent hydrolases"/>
    <property type="match status" value="1"/>
</dbReference>
<keyword evidence="1 3" id="KW-0479">Metal-binding</keyword>
<organism evidence="5 6">
    <name type="scientific">Stappia indica</name>
    <dbReference type="NCBI Taxonomy" id="538381"/>
    <lineage>
        <taxon>Bacteria</taxon>
        <taxon>Pseudomonadati</taxon>
        <taxon>Pseudomonadota</taxon>
        <taxon>Alphaproteobacteria</taxon>
        <taxon>Hyphomicrobiales</taxon>
        <taxon>Stappiaceae</taxon>
        <taxon>Stappia</taxon>
    </lineage>
</organism>
<keyword evidence="2" id="KW-0378">Hydrolase</keyword>
<dbReference type="Proteomes" id="UP000219331">
    <property type="component" value="Unassembled WGS sequence"/>
</dbReference>
<dbReference type="InterPro" id="IPR001559">
    <property type="entry name" value="Phosphotriesterase"/>
</dbReference>
<dbReference type="PROSITE" id="PS01322">
    <property type="entry name" value="PHOSPHOTRIESTERASE_1"/>
    <property type="match status" value="1"/>
</dbReference>
<feature type="binding site" evidence="3">
    <location>
        <position position="163"/>
    </location>
    <ligand>
        <name>a divalent metal cation</name>
        <dbReference type="ChEBI" id="CHEBI:60240"/>
        <label>1</label>
    </ligand>
</feature>
<feature type="binding site" evidence="3">
    <location>
        <position position="291"/>
    </location>
    <ligand>
        <name>a divalent metal cation</name>
        <dbReference type="ChEBI" id="CHEBI:60240"/>
        <label>1</label>
    </ligand>
</feature>
<accession>A0A285TKP8</accession>
<dbReference type="STRING" id="538381.GCA_001696535_00753"/>
<feature type="binding site" evidence="3">
    <location>
        <position position="195"/>
    </location>
    <ligand>
        <name>a divalent metal cation</name>
        <dbReference type="ChEBI" id="CHEBI:60240"/>
        <label>2</label>
    </ligand>
</feature>
<dbReference type="Pfam" id="PF02126">
    <property type="entry name" value="PTE"/>
    <property type="match status" value="1"/>
</dbReference>
<feature type="binding site" evidence="3">
    <location>
        <position position="25"/>
    </location>
    <ligand>
        <name>a divalent metal cation</name>
        <dbReference type="ChEBI" id="CHEBI:60240"/>
        <label>1</label>
    </ligand>
</feature>
<feature type="binding site" evidence="3">
    <location>
        <position position="27"/>
    </location>
    <ligand>
        <name>a divalent metal cation</name>
        <dbReference type="ChEBI" id="CHEBI:60240"/>
        <label>1</label>
    </ligand>
</feature>
<keyword evidence="6" id="KW-1185">Reference proteome</keyword>
<dbReference type="AlphaFoldDB" id="A0A285TKP8"/>
<comment type="similarity">
    <text evidence="4">Belongs to the metallo-dependent hydrolases superfamily. Phosphotriesterase family.</text>
</comment>
<gene>
    <name evidence="5" type="ORF">SAMN05421512_112175</name>
</gene>
<dbReference type="GO" id="GO:0016788">
    <property type="term" value="F:hydrolase activity, acting on ester bonds"/>
    <property type="evidence" value="ECO:0007669"/>
    <property type="project" value="InterPro"/>
</dbReference>
<feature type="binding site" evidence="3">
    <location>
        <position position="163"/>
    </location>
    <ligand>
        <name>a divalent metal cation</name>
        <dbReference type="ChEBI" id="CHEBI:60240"/>
        <label>2</label>
    </ligand>
</feature>
<dbReference type="PANTHER" id="PTHR10819">
    <property type="entry name" value="PHOSPHOTRIESTERASE-RELATED"/>
    <property type="match status" value="1"/>
</dbReference>
<dbReference type="RefSeq" id="WP_097176187.1">
    <property type="nucleotide sequence ID" value="NZ_OBML01000012.1"/>
</dbReference>
<dbReference type="GO" id="GO:0008270">
    <property type="term" value="F:zinc ion binding"/>
    <property type="evidence" value="ECO:0007669"/>
    <property type="project" value="InterPro"/>
</dbReference>
<evidence type="ECO:0000256" key="3">
    <source>
        <dbReference type="PIRSR" id="PIRSR601559-52"/>
    </source>
</evidence>
<evidence type="ECO:0000256" key="1">
    <source>
        <dbReference type="ARBA" id="ARBA00022723"/>
    </source>
</evidence>
<dbReference type="PROSITE" id="PS51347">
    <property type="entry name" value="PHOSPHOTRIESTERASE_2"/>
    <property type="match status" value="1"/>
</dbReference>
<reference evidence="5 6" key="1">
    <citation type="submission" date="2017-08" db="EMBL/GenBank/DDBJ databases">
        <authorList>
            <person name="de Groot N.N."/>
        </authorList>
    </citation>
    <scope>NUCLEOTIDE SEQUENCE [LARGE SCALE GENOMIC DNA]</scope>
    <source>
        <strain evidence="5 6">USBA 352</strain>
    </source>
</reference>
<evidence type="ECO:0000313" key="6">
    <source>
        <dbReference type="Proteomes" id="UP000219331"/>
    </source>
</evidence>
<evidence type="ECO:0000313" key="5">
    <source>
        <dbReference type="EMBL" id="SOC22888.1"/>
    </source>
</evidence>
<dbReference type="OrthoDB" id="9795018at2"/>
<evidence type="ECO:0000256" key="4">
    <source>
        <dbReference type="PROSITE-ProRule" id="PRU00679"/>
    </source>
</evidence>
<dbReference type="InterPro" id="IPR032466">
    <property type="entry name" value="Metal_Hydrolase"/>
</dbReference>
<protein>
    <submittedName>
        <fullName evidence="5">Phosphotriesterase-related protein</fullName>
    </submittedName>
</protein>
<dbReference type="PANTHER" id="PTHR10819:SF3">
    <property type="entry name" value="PHOSPHOTRIESTERASE-RELATED PROTEIN"/>
    <property type="match status" value="1"/>
</dbReference>
<dbReference type="EMBL" id="OBML01000012">
    <property type="protein sequence ID" value="SOC22888.1"/>
    <property type="molecule type" value="Genomic_DNA"/>
</dbReference>
<dbReference type="InterPro" id="IPR017947">
    <property type="entry name" value="AryldialkylPase_Zn-BS"/>
</dbReference>
<feature type="binding site" evidence="3">
    <location>
        <position position="224"/>
    </location>
    <ligand>
        <name>a divalent metal cation</name>
        <dbReference type="ChEBI" id="CHEBI:60240"/>
        <label>2</label>
    </ligand>
</feature>
<evidence type="ECO:0000256" key="2">
    <source>
        <dbReference type="ARBA" id="ARBA00022801"/>
    </source>
</evidence>